<accession>A0A2M7S7B5</accession>
<name>A0A2M7S7B5_9BACT</name>
<dbReference type="Proteomes" id="UP000229307">
    <property type="component" value="Unassembled WGS sequence"/>
</dbReference>
<dbReference type="AlphaFoldDB" id="A0A2M7S7B5"/>
<sequence length="420" mass="45216">MSFRKTLILGLVLTALGAGIPILGLFGPPAEEAGAAVLITNTCTGVYWIGGNAPVLSGSDTAAGVLLAGKPVSGISTVQARLTAGDTGILLMFSSDMAVETYCIIRTNPDGSTVSFLVYGDTYLDSQVAGDTIYSYSVFALRTDYEAGDLSDPVPTGISTEGGIFSASTPDSVTIEVVAQGDSRVLLRIPRPDSAFGASTGMVVLNIKLLSLDELPIPAWAKKGLANFCEVYCKVFGTSTYITEFSAPLELRFAYDIYRGKVKGTSVKVDDIPRRLSNFKWLGDKWMRIHSVIDMAAQTVTSQTYNLSYWAVADLSMQQEPGFPNYGAFPNPFTPNGDGYSDAAYFKFPAAQEAGVFEIYDLNGAKVYRKEILQGMSWISWDGNYNFEGAGRSDPADAGIYIWQAKVGYDTWKGIIILAK</sequence>
<proteinExistence type="predicted"/>
<dbReference type="EMBL" id="PFMR01000274">
    <property type="protein sequence ID" value="PIZ15243.1"/>
    <property type="molecule type" value="Genomic_DNA"/>
</dbReference>
<gene>
    <name evidence="1" type="ORF">COY52_10170</name>
</gene>
<protein>
    <submittedName>
        <fullName evidence="1">Uncharacterized protein</fullName>
    </submittedName>
</protein>
<reference evidence="2" key="1">
    <citation type="submission" date="2017-09" db="EMBL/GenBank/DDBJ databases">
        <title>Depth-based differentiation of microbial function through sediment-hosted aquifers and enrichment of novel symbionts in the deep terrestrial subsurface.</title>
        <authorList>
            <person name="Probst A.J."/>
            <person name="Ladd B."/>
            <person name="Jarett J.K."/>
            <person name="Geller-Mcgrath D.E."/>
            <person name="Sieber C.M.K."/>
            <person name="Emerson J.B."/>
            <person name="Anantharaman K."/>
            <person name="Thomas B.C."/>
            <person name="Malmstrom R."/>
            <person name="Stieglmeier M."/>
            <person name="Klingl A."/>
            <person name="Woyke T."/>
            <person name="Ryan C.M."/>
            <person name="Banfield J.F."/>
        </authorList>
    </citation>
    <scope>NUCLEOTIDE SEQUENCE [LARGE SCALE GENOMIC DNA]</scope>
</reference>
<comment type="caution">
    <text evidence="1">The sequence shown here is derived from an EMBL/GenBank/DDBJ whole genome shotgun (WGS) entry which is preliminary data.</text>
</comment>
<evidence type="ECO:0000313" key="1">
    <source>
        <dbReference type="EMBL" id="PIZ15243.1"/>
    </source>
</evidence>
<organism evidence="1 2">
    <name type="scientific">Candidatus Desantisbacteria bacterium CG_4_10_14_0_8_um_filter_48_22</name>
    <dbReference type="NCBI Taxonomy" id="1974543"/>
    <lineage>
        <taxon>Bacteria</taxon>
        <taxon>Candidatus Desantisiibacteriota</taxon>
    </lineage>
</organism>
<evidence type="ECO:0000313" key="2">
    <source>
        <dbReference type="Proteomes" id="UP000229307"/>
    </source>
</evidence>
<dbReference type="Pfam" id="PF13585">
    <property type="entry name" value="CHU_C"/>
    <property type="match status" value="1"/>
</dbReference>